<keyword evidence="2 6" id="KW-0963">Cytoplasm</keyword>
<protein>
    <recommendedName>
        <fullName evidence="6">Ribosomal protein L11 methyltransferase</fullName>
        <shortName evidence="6">L11 Mtase</shortName>
        <ecNumber evidence="6">2.1.1.-</ecNumber>
    </recommendedName>
</protein>
<evidence type="ECO:0000256" key="2">
    <source>
        <dbReference type="ARBA" id="ARBA00022490"/>
    </source>
</evidence>
<keyword evidence="3 6" id="KW-0489">Methyltransferase</keyword>
<comment type="function">
    <text evidence="6">Methylates ribosomal protein L11.</text>
</comment>
<evidence type="ECO:0000256" key="5">
    <source>
        <dbReference type="ARBA" id="ARBA00022691"/>
    </source>
</evidence>
<dbReference type="RefSeq" id="WP_158766754.1">
    <property type="nucleotide sequence ID" value="NZ_CP047045.1"/>
</dbReference>
<keyword evidence="5 6" id="KW-0949">S-adenosyl-L-methionine</keyword>
<evidence type="ECO:0000256" key="3">
    <source>
        <dbReference type="ARBA" id="ARBA00022603"/>
    </source>
</evidence>
<dbReference type="AlphaFoldDB" id="A0A6I6MWD6"/>
<dbReference type="EMBL" id="CP047045">
    <property type="protein sequence ID" value="QGZ95932.1"/>
    <property type="molecule type" value="Genomic_DNA"/>
</dbReference>
<evidence type="ECO:0000256" key="6">
    <source>
        <dbReference type="HAMAP-Rule" id="MF_00735"/>
    </source>
</evidence>
<accession>A0A6I6MWD6</accession>
<dbReference type="GO" id="GO:0005737">
    <property type="term" value="C:cytoplasm"/>
    <property type="evidence" value="ECO:0007669"/>
    <property type="project" value="UniProtKB-SubCell"/>
</dbReference>
<dbReference type="HAMAP" id="MF_00735">
    <property type="entry name" value="Methyltr_PrmA"/>
    <property type="match status" value="1"/>
</dbReference>
<evidence type="ECO:0000256" key="1">
    <source>
        <dbReference type="ARBA" id="ARBA00009741"/>
    </source>
</evidence>
<dbReference type="Pfam" id="PF06325">
    <property type="entry name" value="PrmA"/>
    <property type="match status" value="1"/>
</dbReference>
<evidence type="ECO:0000313" key="7">
    <source>
        <dbReference type="EMBL" id="QGZ95932.1"/>
    </source>
</evidence>
<dbReference type="Proteomes" id="UP000431269">
    <property type="component" value="Chromosome"/>
</dbReference>
<evidence type="ECO:0000256" key="4">
    <source>
        <dbReference type="ARBA" id="ARBA00022679"/>
    </source>
</evidence>
<keyword evidence="7" id="KW-0689">Ribosomal protein</keyword>
<dbReference type="PIRSF" id="PIRSF000401">
    <property type="entry name" value="RPL11_MTase"/>
    <property type="match status" value="1"/>
</dbReference>
<comment type="subcellular location">
    <subcellularLocation>
        <location evidence="6">Cytoplasm</location>
    </subcellularLocation>
</comment>
<organism evidence="7 8">
    <name type="scientific">Terricaulis silvestris</name>
    <dbReference type="NCBI Taxonomy" id="2686094"/>
    <lineage>
        <taxon>Bacteria</taxon>
        <taxon>Pseudomonadati</taxon>
        <taxon>Pseudomonadota</taxon>
        <taxon>Alphaproteobacteria</taxon>
        <taxon>Caulobacterales</taxon>
        <taxon>Caulobacteraceae</taxon>
        <taxon>Terricaulis</taxon>
    </lineage>
</organism>
<reference evidence="8" key="1">
    <citation type="submission" date="2019-12" db="EMBL/GenBank/DDBJ databases">
        <title>Complete genome of Terracaulis silvestris 0127_4.</title>
        <authorList>
            <person name="Vieira S."/>
            <person name="Riedel T."/>
            <person name="Sproer C."/>
            <person name="Pascual J."/>
            <person name="Boedeker C."/>
            <person name="Overmann J."/>
        </authorList>
    </citation>
    <scope>NUCLEOTIDE SEQUENCE [LARGE SCALE GENOMIC DNA]</scope>
    <source>
        <strain evidence="8">0127_4</strain>
    </source>
</reference>
<comment type="catalytic activity">
    <reaction evidence="6">
        <text>L-lysyl-[protein] + 3 S-adenosyl-L-methionine = N(6),N(6),N(6)-trimethyl-L-lysyl-[protein] + 3 S-adenosyl-L-homocysteine + 3 H(+)</text>
        <dbReference type="Rhea" id="RHEA:54192"/>
        <dbReference type="Rhea" id="RHEA-COMP:9752"/>
        <dbReference type="Rhea" id="RHEA-COMP:13826"/>
        <dbReference type="ChEBI" id="CHEBI:15378"/>
        <dbReference type="ChEBI" id="CHEBI:29969"/>
        <dbReference type="ChEBI" id="CHEBI:57856"/>
        <dbReference type="ChEBI" id="CHEBI:59789"/>
        <dbReference type="ChEBI" id="CHEBI:61961"/>
    </reaction>
</comment>
<dbReference type="InterPro" id="IPR050078">
    <property type="entry name" value="Ribosomal_L11_MeTrfase_PrmA"/>
</dbReference>
<dbReference type="CDD" id="cd02440">
    <property type="entry name" value="AdoMet_MTases"/>
    <property type="match status" value="1"/>
</dbReference>
<dbReference type="Gene3D" id="3.40.50.150">
    <property type="entry name" value="Vaccinia Virus protein VP39"/>
    <property type="match status" value="1"/>
</dbReference>
<dbReference type="GO" id="GO:0008276">
    <property type="term" value="F:protein methyltransferase activity"/>
    <property type="evidence" value="ECO:0007669"/>
    <property type="project" value="UniProtKB-UniRule"/>
</dbReference>
<gene>
    <name evidence="7" type="primary">prmA_2</name>
    <name evidence="6" type="synonym">prmA</name>
    <name evidence="7" type="ORF">DSM104635_02787</name>
</gene>
<dbReference type="InterPro" id="IPR004498">
    <property type="entry name" value="Ribosomal_PrmA_MeTrfase"/>
</dbReference>
<name>A0A6I6MWD6_9CAUL</name>
<dbReference type="SUPFAM" id="SSF53335">
    <property type="entry name" value="S-adenosyl-L-methionine-dependent methyltransferases"/>
    <property type="match status" value="1"/>
</dbReference>
<dbReference type="KEGG" id="tsv:DSM104635_02787"/>
<dbReference type="GO" id="GO:0032259">
    <property type="term" value="P:methylation"/>
    <property type="evidence" value="ECO:0007669"/>
    <property type="project" value="UniProtKB-KW"/>
</dbReference>
<comment type="similarity">
    <text evidence="1 6">Belongs to the methyltransferase superfamily. PrmA family.</text>
</comment>
<dbReference type="PANTHER" id="PTHR43648">
    <property type="entry name" value="ELECTRON TRANSFER FLAVOPROTEIN BETA SUBUNIT LYSINE METHYLTRANSFERASE"/>
    <property type="match status" value="1"/>
</dbReference>
<dbReference type="InterPro" id="IPR029063">
    <property type="entry name" value="SAM-dependent_MTases_sf"/>
</dbReference>
<sequence length="281" mass="30334">MLLLTALGTFTQIRAAADELDRHDPSPADAVSWFEEKPGKFRIEVYVPTKQDAASVEAIVGAAAPELHMKTKKVAAKDWVAMSLEGLPAVRAGRFIVAGAHALANEVGGRTKVWIEASEAFGTGHHGTTWGCLMALEGKLRERRVERVLDVGAGSGVLAIAAAKCGADALAIEIDHRAAAIAEINAKQNKVANRMRVIAGDGARYIAGKQFDLVFANILMRPLIRLAPKLTRVVEPGGTLILSGLLRTQAPLVREAYANRGLILERQIPREAWMTLVWKKP</sequence>
<dbReference type="GO" id="GO:0005840">
    <property type="term" value="C:ribosome"/>
    <property type="evidence" value="ECO:0007669"/>
    <property type="project" value="UniProtKB-KW"/>
</dbReference>
<keyword evidence="7" id="KW-0687">Ribonucleoprotein</keyword>
<proteinExistence type="inferred from homology"/>
<keyword evidence="4 6" id="KW-0808">Transferase</keyword>
<evidence type="ECO:0000313" key="8">
    <source>
        <dbReference type="Proteomes" id="UP000431269"/>
    </source>
</evidence>
<dbReference type="PANTHER" id="PTHR43648:SF1">
    <property type="entry name" value="ELECTRON TRANSFER FLAVOPROTEIN BETA SUBUNIT LYSINE METHYLTRANSFERASE"/>
    <property type="match status" value="1"/>
</dbReference>
<keyword evidence="8" id="KW-1185">Reference proteome</keyword>
<dbReference type="EC" id="2.1.1.-" evidence="6"/>
<comment type="caution">
    <text evidence="6">Lacks conserved residue(s) required for the propagation of feature annotation.</text>
</comment>